<dbReference type="GeneID" id="73468290"/>
<evidence type="ECO:0000256" key="4">
    <source>
        <dbReference type="ARBA" id="ARBA00023136"/>
    </source>
</evidence>
<feature type="transmembrane region" description="Helical" evidence="5">
    <location>
        <begin position="59"/>
        <end position="81"/>
    </location>
</feature>
<evidence type="ECO:0000256" key="2">
    <source>
        <dbReference type="ARBA" id="ARBA00022692"/>
    </source>
</evidence>
<name>A0A8J5QQQ6_9ASCO</name>
<keyword evidence="3 5" id="KW-1133">Transmembrane helix</keyword>
<dbReference type="EMBL" id="JAGSYN010000056">
    <property type="protein sequence ID" value="KAG7664961.1"/>
    <property type="molecule type" value="Genomic_DNA"/>
</dbReference>
<sequence>MTIVKVSRRKHQHKRRQVGNPIIAIIDLISLLIGSYGIYMNIMKTQLPEYFANAGHWQFLTNLALVYSLIVFLLGFIAHLIKSNWLFELKNNFHPIGLALETIVTIIYWPLRLFFLPLLAHDPDVFHLPLSTDLSIHLMPVISLLIDYLIFMPRWKIKNHTAAILVVNLTVMYWYLLEYLVDIENGAKYPYAFMDVDSVYHRMIIFSVIALIAFLQFLFLRKVYDWIVETTEEIDSAIDRKFPEKDD</sequence>
<reference evidence="6 7" key="1">
    <citation type="journal article" date="2021" name="DNA Res.">
        <title>Genome analysis of Candida subhashii reveals its hybrid nature and dual mitochondrial genome conformations.</title>
        <authorList>
            <person name="Mixao V."/>
            <person name="Hegedusova E."/>
            <person name="Saus E."/>
            <person name="Pryszcz L.P."/>
            <person name="Cillingova A."/>
            <person name="Nosek J."/>
            <person name="Gabaldon T."/>
        </authorList>
    </citation>
    <scope>NUCLEOTIDE SEQUENCE [LARGE SCALE GENOMIC DNA]</scope>
    <source>
        <strain evidence="6 7">CBS 10753</strain>
    </source>
</reference>
<proteinExistence type="predicted"/>
<gene>
    <name evidence="6" type="ORF">J8A68_001489</name>
</gene>
<dbReference type="Pfam" id="PF04750">
    <property type="entry name" value="Far-17a_AIG1"/>
    <property type="match status" value="1"/>
</dbReference>
<feature type="transmembrane region" description="Helical" evidence="5">
    <location>
        <begin position="21"/>
        <end position="39"/>
    </location>
</feature>
<comment type="subcellular location">
    <subcellularLocation>
        <location evidence="1">Endomembrane system</location>
        <topology evidence="1">Multi-pass membrane protein</topology>
    </subcellularLocation>
</comment>
<evidence type="ECO:0000256" key="5">
    <source>
        <dbReference type="SAM" id="Phobius"/>
    </source>
</evidence>
<dbReference type="OrthoDB" id="1898221at2759"/>
<feature type="transmembrane region" description="Helical" evidence="5">
    <location>
        <begin position="163"/>
        <end position="180"/>
    </location>
</feature>
<evidence type="ECO:0000313" key="7">
    <source>
        <dbReference type="Proteomes" id="UP000694255"/>
    </source>
</evidence>
<dbReference type="AlphaFoldDB" id="A0A8J5QQQ6"/>
<evidence type="ECO:0008006" key="8">
    <source>
        <dbReference type="Google" id="ProtNLM"/>
    </source>
</evidence>
<dbReference type="GO" id="GO:0016020">
    <property type="term" value="C:membrane"/>
    <property type="evidence" value="ECO:0007669"/>
    <property type="project" value="InterPro"/>
</dbReference>
<organism evidence="6 7">
    <name type="scientific">[Candida] subhashii</name>
    <dbReference type="NCBI Taxonomy" id="561895"/>
    <lineage>
        <taxon>Eukaryota</taxon>
        <taxon>Fungi</taxon>
        <taxon>Dikarya</taxon>
        <taxon>Ascomycota</taxon>
        <taxon>Saccharomycotina</taxon>
        <taxon>Pichiomycetes</taxon>
        <taxon>Debaryomycetaceae</taxon>
        <taxon>Spathaspora</taxon>
    </lineage>
</organism>
<feature type="transmembrane region" description="Helical" evidence="5">
    <location>
        <begin position="93"/>
        <end position="114"/>
    </location>
</feature>
<comment type="caution">
    <text evidence="6">The sequence shown here is derived from an EMBL/GenBank/DDBJ whole genome shotgun (WGS) entry which is preliminary data.</text>
</comment>
<evidence type="ECO:0000313" key="6">
    <source>
        <dbReference type="EMBL" id="KAG7664961.1"/>
    </source>
</evidence>
<keyword evidence="2 5" id="KW-0812">Transmembrane</keyword>
<dbReference type="InterPro" id="IPR006838">
    <property type="entry name" value="ADTRP_AIG1"/>
</dbReference>
<dbReference type="Proteomes" id="UP000694255">
    <property type="component" value="Unassembled WGS sequence"/>
</dbReference>
<feature type="transmembrane region" description="Helical" evidence="5">
    <location>
        <begin position="200"/>
        <end position="220"/>
    </location>
</feature>
<dbReference type="GO" id="GO:0012505">
    <property type="term" value="C:endomembrane system"/>
    <property type="evidence" value="ECO:0007669"/>
    <property type="project" value="UniProtKB-SubCell"/>
</dbReference>
<dbReference type="PANTHER" id="PTHR10989">
    <property type="entry name" value="ANDROGEN-INDUCED PROTEIN 1-RELATED"/>
    <property type="match status" value="1"/>
</dbReference>
<evidence type="ECO:0000256" key="1">
    <source>
        <dbReference type="ARBA" id="ARBA00004127"/>
    </source>
</evidence>
<dbReference type="RefSeq" id="XP_049265193.1">
    <property type="nucleotide sequence ID" value="XM_049405147.1"/>
</dbReference>
<protein>
    <recommendedName>
        <fullName evidence="8">FAR-17a/AIG1-like protein</fullName>
    </recommendedName>
</protein>
<accession>A0A8J5QQQ6</accession>
<feature type="transmembrane region" description="Helical" evidence="5">
    <location>
        <begin position="134"/>
        <end position="151"/>
    </location>
</feature>
<dbReference type="PANTHER" id="PTHR10989:SF16">
    <property type="entry name" value="AT02829P-RELATED"/>
    <property type="match status" value="1"/>
</dbReference>
<keyword evidence="4 5" id="KW-0472">Membrane</keyword>
<evidence type="ECO:0000256" key="3">
    <source>
        <dbReference type="ARBA" id="ARBA00022989"/>
    </source>
</evidence>
<keyword evidence="7" id="KW-1185">Reference proteome</keyword>